<accession>A0A8S5PMX4</accession>
<reference evidence="2" key="1">
    <citation type="journal article" date="2021" name="Proc. Natl. Acad. Sci. U.S.A.">
        <title>A Catalog of Tens of Thousands of Viruses from Human Metagenomes Reveals Hidden Associations with Chronic Diseases.</title>
        <authorList>
            <person name="Tisza M.J."/>
            <person name="Buck C.B."/>
        </authorList>
    </citation>
    <scope>NUCLEOTIDE SEQUENCE</scope>
    <source>
        <strain evidence="2">Ct5kv15</strain>
    </source>
</reference>
<dbReference type="Pfam" id="PF04404">
    <property type="entry name" value="ERF"/>
    <property type="match status" value="1"/>
</dbReference>
<organism evidence="2">
    <name type="scientific">Siphoviridae sp. ct5kv15</name>
    <dbReference type="NCBI Taxonomy" id="2825338"/>
    <lineage>
        <taxon>Viruses</taxon>
        <taxon>Duplodnaviria</taxon>
        <taxon>Heunggongvirae</taxon>
        <taxon>Uroviricota</taxon>
        <taxon>Caudoviricetes</taxon>
    </lineage>
</organism>
<dbReference type="EMBL" id="BK015457">
    <property type="protein sequence ID" value="DAE07793.1"/>
    <property type="molecule type" value="Genomic_DNA"/>
</dbReference>
<proteinExistence type="predicted"/>
<evidence type="ECO:0000313" key="2">
    <source>
        <dbReference type="EMBL" id="DAE07793.1"/>
    </source>
</evidence>
<feature type="region of interest" description="Disordered" evidence="1">
    <location>
        <begin position="127"/>
        <end position="154"/>
    </location>
</feature>
<evidence type="ECO:0000256" key="1">
    <source>
        <dbReference type="SAM" id="MobiDB-lite"/>
    </source>
</evidence>
<sequence length="221" mass="25109">MNIQEKLLHIQQNLKAPKSQYNKFGDFHYRSCEDIQEAVKPILKDVKAVLLIGDEIVQIGSRFYIKATAALQDVESPEQITNTAFARETDEKPKMDAAQITGSCSSYARKYALNGLFCIDDAKDPDYPAEPDRKKPAGRTARQQAAKPPEVTREELELLRQEADRTGTYLSTVCARYKVATIEKLNREQYLRAMSAFKKMDTVQQDDGFTDVDMTAEMPFR</sequence>
<protein>
    <submittedName>
        <fullName evidence="2">ERF superfamily protein</fullName>
    </submittedName>
</protein>
<name>A0A8S5PMX4_9CAUD</name>
<dbReference type="InterPro" id="IPR007499">
    <property type="entry name" value="ERF_bacteria_virus"/>
</dbReference>